<feature type="transmembrane region" description="Helical" evidence="5">
    <location>
        <begin position="143"/>
        <end position="165"/>
    </location>
</feature>
<feature type="domain" description="RDD" evidence="7">
    <location>
        <begin position="245"/>
        <end position="329"/>
    </location>
</feature>
<proteinExistence type="predicted"/>
<dbReference type="AlphaFoldDB" id="A0A1M6J7Q3"/>
<dbReference type="InterPro" id="IPR021192">
    <property type="entry name" value="UCP031578_Vanz/RDD"/>
</dbReference>
<dbReference type="OrthoDB" id="9805025at2"/>
<dbReference type="Pfam" id="PF04892">
    <property type="entry name" value="VanZ"/>
    <property type="match status" value="1"/>
</dbReference>
<organism evidence="8 9">
    <name type="scientific">Clostridium amylolyticum</name>
    <dbReference type="NCBI Taxonomy" id="1121298"/>
    <lineage>
        <taxon>Bacteria</taxon>
        <taxon>Bacillati</taxon>
        <taxon>Bacillota</taxon>
        <taxon>Clostridia</taxon>
        <taxon>Eubacteriales</taxon>
        <taxon>Clostridiaceae</taxon>
        <taxon>Clostridium</taxon>
    </lineage>
</organism>
<feature type="transmembrane region" description="Helical" evidence="5">
    <location>
        <begin position="285"/>
        <end position="303"/>
    </location>
</feature>
<dbReference type="InterPro" id="IPR006976">
    <property type="entry name" value="VanZ-like"/>
</dbReference>
<evidence type="ECO:0000256" key="5">
    <source>
        <dbReference type="SAM" id="Phobius"/>
    </source>
</evidence>
<gene>
    <name evidence="8" type="ORF">SAMN05444401_2982</name>
</gene>
<evidence type="ECO:0000256" key="3">
    <source>
        <dbReference type="ARBA" id="ARBA00022989"/>
    </source>
</evidence>
<evidence type="ECO:0000313" key="8">
    <source>
        <dbReference type="EMBL" id="SHJ42729.1"/>
    </source>
</evidence>
<evidence type="ECO:0000256" key="2">
    <source>
        <dbReference type="ARBA" id="ARBA00022692"/>
    </source>
</evidence>
<feature type="transmembrane region" description="Helical" evidence="5">
    <location>
        <begin position="40"/>
        <end position="60"/>
    </location>
</feature>
<sequence>MQSYLFPIKIALITFPIIAFVFTFPFAIYQYKKHGYINKFRIFILYSFLLYLIVAYYLVILPLPKTRDVKSLQSADTEYYNLIPFRFIYNILKESKVVWNSPSTYKYIFTERAFLQAAFNGVLLTPLGIYLRYYFKKDLKRNLLITFLVSLFFEVTQITALYGIYNAPYRIFDIDDLFLNTLGGYIGYLITPMFTFFLPNTNDIDNNVDFESMRVSYFRRFLAYIIDMFIITLILRGKEDIFIEAIVYFIYFILMVYFTNGKTIGKWLTATKVKGKENRLKFKEVLLRYGVLYFGIFGFNKILSTVSTMNKGTDIGYVIIIITIMQFIINIIIAVHVGLCVLKKDRFFYEKLSNTRIIISK</sequence>
<dbReference type="InterPro" id="IPR053150">
    <property type="entry name" value="Teicoplanin_resist-assoc"/>
</dbReference>
<dbReference type="EMBL" id="FQZO01000005">
    <property type="protein sequence ID" value="SHJ42729.1"/>
    <property type="molecule type" value="Genomic_DNA"/>
</dbReference>
<dbReference type="PANTHER" id="PTHR36834">
    <property type="entry name" value="MEMBRANE PROTEIN-RELATED"/>
    <property type="match status" value="1"/>
</dbReference>
<dbReference type="PANTHER" id="PTHR36834:SF1">
    <property type="entry name" value="INTEGRAL MEMBRANE PROTEIN"/>
    <property type="match status" value="1"/>
</dbReference>
<accession>A0A1M6J7Q3</accession>
<keyword evidence="9" id="KW-1185">Reference proteome</keyword>
<feature type="transmembrane region" description="Helical" evidence="5">
    <location>
        <begin position="315"/>
        <end position="342"/>
    </location>
</feature>
<feature type="transmembrane region" description="Helical" evidence="5">
    <location>
        <begin position="241"/>
        <end position="258"/>
    </location>
</feature>
<evidence type="ECO:0000259" key="7">
    <source>
        <dbReference type="Pfam" id="PF06271"/>
    </source>
</evidence>
<evidence type="ECO:0000256" key="4">
    <source>
        <dbReference type="ARBA" id="ARBA00023136"/>
    </source>
</evidence>
<feature type="domain" description="VanZ-like" evidence="6">
    <location>
        <begin position="48"/>
        <end position="194"/>
    </location>
</feature>
<feature type="transmembrane region" description="Helical" evidence="5">
    <location>
        <begin position="217"/>
        <end position="235"/>
    </location>
</feature>
<comment type="subcellular location">
    <subcellularLocation>
        <location evidence="1">Membrane</location>
        <topology evidence="1">Multi-pass membrane protein</topology>
    </subcellularLocation>
</comment>
<dbReference type="GO" id="GO:0016020">
    <property type="term" value="C:membrane"/>
    <property type="evidence" value="ECO:0007669"/>
    <property type="project" value="UniProtKB-SubCell"/>
</dbReference>
<keyword evidence="4 5" id="KW-0472">Membrane</keyword>
<name>A0A1M6J7Q3_9CLOT</name>
<feature type="transmembrane region" description="Helical" evidence="5">
    <location>
        <begin position="177"/>
        <end position="197"/>
    </location>
</feature>
<evidence type="ECO:0000313" key="9">
    <source>
        <dbReference type="Proteomes" id="UP000184080"/>
    </source>
</evidence>
<evidence type="ECO:0000259" key="6">
    <source>
        <dbReference type="Pfam" id="PF04892"/>
    </source>
</evidence>
<dbReference type="Pfam" id="PF06271">
    <property type="entry name" value="RDD"/>
    <property type="match status" value="1"/>
</dbReference>
<dbReference type="PIRSF" id="PIRSF031578">
    <property type="entry name" value="Uncharacterised_Vanz_RDD-cont"/>
    <property type="match status" value="1"/>
</dbReference>
<dbReference type="STRING" id="1121298.SAMN05444401_2982"/>
<feature type="transmembrane region" description="Helical" evidence="5">
    <location>
        <begin position="113"/>
        <end position="131"/>
    </location>
</feature>
<keyword evidence="3 5" id="KW-1133">Transmembrane helix</keyword>
<feature type="transmembrane region" description="Helical" evidence="5">
    <location>
        <begin position="6"/>
        <end position="28"/>
    </location>
</feature>
<protein>
    <submittedName>
        <fullName evidence="8">Glycopeptide antibiotics resistance protein</fullName>
    </submittedName>
</protein>
<dbReference type="Proteomes" id="UP000184080">
    <property type="component" value="Unassembled WGS sequence"/>
</dbReference>
<dbReference type="RefSeq" id="WP_073008313.1">
    <property type="nucleotide sequence ID" value="NZ_FQZO01000005.1"/>
</dbReference>
<evidence type="ECO:0000256" key="1">
    <source>
        <dbReference type="ARBA" id="ARBA00004141"/>
    </source>
</evidence>
<reference evidence="8 9" key="1">
    <citation type="submission" date="2016-11" db="EMBL/GenBank/DDBJ databases">
        <authorList>
            <person name="Jaros S."/>
            <person name="Januszkiewicz K."/>
            <person name="Wedrychowicz H."/>
        </authorList>
    </citation>
    <scope>NUCLEOTIDE SEQUENCE [LARGE SCALE GENOMIC DNA]</scope>
    <source>
        <strain evidence="8 9">DSM 21864</strain>
    </source>
</reference>
<dbReference type="InterPro" id="IPR010432">
    <property type="entry name" value="RDD"/>
</dbReference>
<keyword evidence="2 5" id="KW-0812">Transmembrane</keyword>